<dbReference type="EMBL" id="UGOD01000001">
    <property type="protein sequence ID" value="STX52562.1"/>
    <property type="molecule type" value="Genomic_DNA"/>
</dbReference>
<keyword evidence="3" id="KW-1185">Reference proteome</keyword>
<feature type="signal peptide" evidence="1">
    <location>
        <begin position="1"/>
        <end position="23"/>
    </location>
</feature>
<dbReference type="RefSeq" id="WP_115332112.1">
    <property type="nucleotide sequence ID" value="NZ_CAAAHP010000006.1"/>
</dbReference>
<proteinExistence type="predicted"/>
<dbReference type="Proteomes" id="UP000254794">
    <property type="component" value="Unassembled WGS sequence"/>
</dbReference>
<evidence type="ECO:0000313" key="2">
    <source>
        <dbReference type="EMBL" id="STX52562.1"/>
    </source>
</evidence>
<feature type="chain" id="PRO_5016756089" description="Secreted protein" evidence="1">
    <location>
        <begin position="24"/>
        <end position="137"/>
    </location>
</feature>
<gene>
    <name evidence="2" type="ORF">NCTC13316_02679</name>
</gene>
<dbReference type="OrthoDB" id="5640969at2"/>
<keyword evidence="1" id="KW-0732">Signal</keyword>
<accession>A0A378JWH0</accession>
<organism evidence="2 3">
    <name type="scientific">Legionella busanensis</name>
    <dbReference type="NCBI Taxonomy" id="190655"/>
    <lineage>
        <taxon>Bacteria</taxon>
        <taxon>Pseudomonadati</taxon>
        <taxon>Pseudomonadota</taxon>
        <taxon>Gammaproteobacteria</taxon>
        <taxon>Legionellales</taxon>
        <taxon>Legionellaceae</taxon>
        <taxon>Legionella</taxon>
    </lineage>
</organism>
<evidence type="ECO:0000256" key="1">
    <source>
        <dbReference type="SAM" id="SignalP"/>
    </source>
</evidence>
<dbReference type="AlphaFoldDB" id="A0A378JWH0"/>
<protein>
    <recommendedName>
        <fullName evidence="4">Secreted protein</fullName>
    </recommendedName>
</protein>
<sequence>MNKMKSLCLPALLVAGLTTNAFALPCDGFEIKVKNNLPDKLLVTQVRLNGADIQPGGIQQIEGKSAQVFTVNKSAEKGIMSGEFVFHTVSLPSKEVKVKFDLANEAVICNHTDKTPAGDYPVDKTRLPNQVLYSIGK</sequence>
<reference evidence="2 3" key="1">
    <citation type="submission" date="2018-06" db="EMBL/GenBank/DDBJ databases">
        <authorList>
            <consortium name="Pathogen Informatics"/>
            <person name="Doyle S."/>
        </authorList>
    </citation>
    <scope>NUCLEOTIDE SEQUENCE [LARGE SCALE GENOMIC DNA]</scope>
    <source>
        <strain evidence="2 3">NCTC13316</strain>
    </source>
</reference>
<evidence type="ECO:0008006" key="4">
    <source>
        <dbReference type="Google" id="ProtNLM"/>
    </source>
</evidence>
<name>A0A378JWH0_9GAMM</name>
<evidence type="ECO:0000313" key="3">
    <source>
        <dbReference type="Proteomes" id="UP000254794"/>
    </source>
</evidence>